<comment type="caution">
    <text evidence="2">The sequence shown here is derived from an EMBL/GenBank/DDBJ whole genome shotgun (WGS) entry which is preliminary data.</text>
</comment>
<feature type="transmembrane region" description="Helical" evidence="1">
    <location>
        <begin position="154"/>
        <end position="187"/>
    </location>
</feature>
<dbReference type="RefSeq" id="WP_377470581.1">
    <property type="nucleotide sequence ID" value="NZ_JBHLWN010000048.1"/>
</dbReference>
<accession>A0ABV6DKW4</accession>
<proteinExistence type="predicted"/>
<feature type="transmembrane region" description="Helical" evidence="1">
    <location>
        <begin position="114"/>
        <end position="133"/>
    </location>
</feature>
<reference evidence="2 3" key="1">
    <citation type="submission" date="2024-09" db="EMBL/GenBank/DDBJ databases">
        <authorList>
            <person name="Sun Q."/>
            <person name="Mori K."/>
        </authorList>
    </citation>
    <scope>NUCLEOTIDE SEQUENCE [LARGE SCALE GENOMIC DNA]</scope>
    <source>
        <strain evidence="2 3">CCM 7759</strain>
    </source>
</reference>
<name>A0ABV6DKW4_9BACL</name>
<gene>
    <name evidence="2" type="ORF">ACFFK0_12650</name>
</gene>
<keyword evidence="1" id="KW-0472">Membrane</keyword>
<dbReference type="PANTHER" id="PTHR37305:SF1">
    <property type="entry name" value="MEMBRANE PROTEIN"/>
    <property type="match status" value="1"/>
</dbReference>
<dbReference type="Pfam" id="PF12679">
    <property type="entry name" value="ABC2_membrane_2"/>
    <property type="match status" value="1"/>
</dbReference>
<organism evidence="2 3">
    <name type="scientific">Paenibacillus chartarius</name>
    <dbReference type="NCBI Taxonomy" id="747481"/>
    <lineage>
        <taxon>Bacteria</taxon>
        <taxon>Bacillati</taxon>
        <taxon>Bacillota</taxon>
        <taxon>Bacilli</taxon>
        <taxon>Bacillales</taxon>
        <taxon>Paenibacillaceae</taxon>
        <taxon>Paenibacillus</taxon>
    </lineage>
</organism>
<evidence type="ECO:0000256" key="1">
    <source>
        <dbReference type="SAM" id="Phobius"/>
    </source>
</evidence>
<keyword evidence="3" id="KW-1185">Reference proteome</keyword>
<sequence>MWAKVLVAMFRNELDKLVTTKRVWVFLGLLLLLLGVNAVIDNMSSKELQGKDWRQELMRENKDIEEVLTHVEGDPFSTNFKRIMEQNLKKNNYFLENNISPYDKNAWVFVNNSMGLTVVITIFLILIAADMVASEYQRGTIRMLLFRPHRRWKVIAAKLVAMMACLMAGMAVLFAVGFTIGGFLYGFEGAAKHYYVTASDGEIIRHTYWQGVAGKLILRALENTVICLLCLMISTLLNNSSLAIVISLLTLFAGTISSKIWGTAGWTEFLLFAHLNVSQSIDSGAGWETMLRSISILTAYCFGFIGITLVSFSRKEVYA</sequence>
<feature type="transmembrane region" description="Helical" evidence="1">
    <location>
        <begin position="242"/>
        <end position="261"/>
    </location>
</feature>
<protein>
    <submittedName>
        <fullName evidence="2">ABC transporter permease</fullName>
    </submittedName>
</protein>
<feature type="transmembrane region" description="Helical" evidence="1">
    <location>
        <begin position="290"/>
        <end position="312"/>
    </location>
</feature>
<evidence type="ECO:0000313" key="3">
    <source>
        <dbReference type="Proteomes" id="UP001589776"/>
    </source>
</evidence>
<dbReference type="EMBL" id="JBHLWN010000048">
    <property type="protein sequence ID" value="MFC0213290.1"/>
    <property type="molecule type" value="Genomic_DNA"/>
</dbReference>
<evidence type="ECO:0000313" key="2">
    <source>
        <dbReference type="EMBL" id="MFC0213290.1"/>
    </source>
</evidence>
<keyword evidence="1" id="KW-0812">Transmembrane</keyword>
<dbReference type="Proteomes" id="UP001589776">
    <property type="component" value="Unassembled WGS sequence"/>
</dbReference>
<feature type="transmembrane region" description="Helical" evidence="1">
    <location>
        <begin position="216"/>
        <end position="237"/>
    </location>
</feature>
<dbReference type="PANTHER" id="PTHR37305">
    <property type="entry name" value="INTEGRAL MEMBRANE PROTEIN-RELATED"/>
    <property type="match status" value="1"/>
</dbReference>
<keyword evidence="1" id="KW-1133">Transmembrane helix</keyword>